<dbReference type="SUPFAM" id="SSF81383">
    <property type="entry name" value="F-box domain"/>
    <property type="match status" value="1"/>
</dbReference>
<sequence length="706" mass="80422">MVSDVLVLMANNDDNGGSQYGCNQKFGELPKLPDDLRIMATSVASAESTGSLSSDLFYDILRRLDGATLASAACACEAFCSISKEEKLWENVCSSMWTSTNRDDVKSLISSIGGFKKFYADCFPLIVNKEVPEFRWNEYLEYPEDLTEAEYYGDMDEFEIVAPSDFVSIVDVRYKDKTICSKVLWGIPNANGFQRWFYSCPFRIDLFTYSTRDDEHAGEVTLSVSDGLPPITSMEKERKDGKLWQELRDGIRLSWIIVNTKIKQAANLSSWSPLGGQRHWPTDKDFVFRFGSFLPAKDILPCQAVECIVLVKFRVMYTEEGGVPTTLKLTELSMQLGEMEGAHLNGRNSLLVLKEALSCKRSKNYNEALESCQLYSKVQSELREEKMRNESRPDNFYTKWRWQPKHCNLPRFDAKHMLEKLRNKRVVFVGDSIGRNQWESLLCLLSSAVSDKSSIYELNGSPITKHTGSLIFKFRDYNCTVEYYRAPFIVLQSRPPAGAPGNVKMTLKLDQMDWSSAQWKGADFLVFNSGHWWNYEKTIRGGCYFQEGREINMTMSVETAFQKSVVTLVDWIGREVNMSKTKIFFRTYAPVHFRGGDWKTGGSCHLETLPDLGSSQESLKNSFEYKTVINVLSQLSSKSKAWNMGLLNVTGMTSRRRDGHLSLYYLGPNVGRVPLHKQDCSHWCLPGVPDSWNELLYAILVKQELA</sequence>
<accession>A0A9Q1M003</accession>
<evidence type="ECO:0000313" key="4">
    <source>
        <dbReference type="Proteomes" id="UP001152561"/>
    </source>
</evidence>
<dbReference type="Proteomes" id="UP001152561">
    <property type="component" value="Unassembled WGS sequence"/>
</dbReference>
<dbReference type="OrthoDB" id="1907273at2759"/>
<dbReference type="AlphaFoldDB" id="A0A9Q1M003"/>
<evidence type="ECO:0000313" key="3">
    <source>
        <dbReference type="EMBL" id="KAJ8547515.1"/>
    </source>
</evidence>
<comment type="caution">
    <text evidence="3">The sequence shown here is derived from an EMBL/GenBank/DDBJ whole genome shotgun (WGS) entry which is preliminary data.</text>
</comment>
<dbReference type="InterPro" id="IPR029962">
    <property type="entry name" value="TBL"/>
</dbReference>
<evidence type="ECO:0000259" key="2">
    <source>
        <dbReference type="Pfam" id="PF13839"/>
    </source>
</evidence>
<comment type="similarity">
    <text evidence="1">Belongs to the PC-esterase family. TBL subfamily.</text>
</comment>
<protein>
    <recommendedName>
        <fullName evidence="2">Trichome birefringence-like C-terminal domain-containing protein</fullName>
    </recommendedName>
</protein>
<gene>
    <name evidence="3" type="ORF">K7X08_011101</name>
</gene>
<proteinExistence type="inferred from homology"/>
<evidence type="ECO:0000256" key="1">
    <source>
        <dbReference type="ARBA" id="ARBA00007727"/>
    </source>
</evidence>
<dbReference type="Pfam" id="PF13839">
    <property type="entry name" value="PC-Esterase"/>
    <property type="match status" value="1"/>
</dbReference>
<dbReference type="EMBL" id="JAJAGQ010000012">
    <property type="protein sequence ID" value="KAJ8547515.1"/>
    <property type="molecule type" value="Genomic_DNA"/>
</dbReference>
<dbReference type="InterPro" id="IPR026057">
    <property type="entry name" value="TBL_C"/>
</dbReference>
<keyword evidence="4" id="KW-1185">Reference proteome</keyword>
<dbReference type="Gene3D" id="1.20.1280.50">
    <property type="match status" value="1"/>
</dbReference>
<organism evidence="3 4">
    <name type="scientific">Anisodus acutangulus</name>
    <dbReference type="NCBI Taxonomy" id="402998"/>
    <lineage>
        <taxon>Eukaryota</taxon>
        <taxon>Viridiplantae</taxon>
        <taxon>Streptophyta</taxon>
        <taxon>Embryophyta</taxon>
        <taxon>Tracheophyta</taxon>
        <taxon>Spermatophyta</taxon>
        <taxon>Magnoliopsida</taxon>
        <taxon>eudicotyledons</taxon>
        <taxon>Gunneridae</taxon>
        <taxon>Pentapetalae</taxon>
        <taxon>asterids</taxon>
        <taxon>lamiids</taxon>
        <taxon>Solanales</taxon>
        <taxon>Solanaceae</taxon>
        <taxon>Solanoideae</taxon>
        <taxon>Hyoscyameae</taxon>
        <taxon>Anisodus</taxon>
    </lineage>
</organism>
<dbReference type="GO" id="GO:0016413">
    <property type="term" value="F:O-acetyltransferase activity"/>
    <property type="evidence" value="ECO:0007669"/>
    <property type="project" value="InterPro"/>
</dbReference>
<reference evidence="4" key="1">
    <citation type="journal article" date="2023" name="Proc. Natl. Acad. Sci. U.S.A.">
        <title>Genomic and structural basis for evolution of tropane alkaloid biosynthesis.</title>
        <authorList>
            <person name="Wanga Y.-J."/>
            <person name="Taina T."/>
            <person name="Yua J.-Y."/>
            <person name="Lia J."/>
            <person name="Xua B."/>
            <person name="Chenc J."/>
            <person name="D'Auriad J.C."/>
            <person name="Huanga J.-P."/>
            <person name="Huanga S.-X."/>
        </authorList>
    </citation>
    <scope>NUCLEOTIDE SEQUENCE [LARGE SCALE GENOMIC DNA]</scope>
    <source>
        <strain evidence="4">cv. KIB-2019</strain>
    </source>
</reference>
<dbReference type="GO" id="GO:0005794">
    <property type="term" value="C:Golgi apparatus"/>
    <property type="evidence" value="ECO:0007669"/>
    <property type="project" value="TreeGrafter"/>
</dbReference>
<name>A0A9Q1M003_9SOLA</name>
<feature type="domain" description="Trichome birefringence-like C-terminal" evidence="2">
    <location>
        <begin position="409"/>
        <end position="698"/>
    </location>
</feature>
<dbReference type="InterPro" id="IPR036047">
    <property type="entry name" value="F-box-like_dom_sf"/>
</dbReference>
<dbReference type="PANTHER" id="PTHR32285">
    <property type="entry name" value="PROTEIN TRICHOME BIREFRINGENCE-LIKE 9-RELATED"/>
    <property type="match status" value="1"/>
</dbReference>
<dbReference type="PANTHER" id="PTHR32285:SF359">
    <property type="entry name" value="PROTEIN TRICHOME BIREFRINGENCE-LIKE 11"/>
    <property type="match status" value="1"/>
</dbReference>